<accession>A0A1Q3AJD0</accession>
<feature type="compositionally biased region" description="Basic and acidic residues" evidence="1">
    <location>
        <begin position="1"/>
        <end position="18"/>
    </location>
</feature>
<evidence type="ECO:0000256" key="1">
    <source>
        <dbReference type="SAM" id="MobiDB-lite"/>
    </source>
</evidence>
<dbReference type="Proteomes" id="UP000187013">
    <property type="component" value="Unassembled WGS sequence"/>
</dbReference>
<evidence type="ECO:0000313" key="3">
    <source>
        <dbReference type="Proteomes" id="UP000187013"/>
    </source>
</evidence>
<dbReference type="AlphaFoldDB" id="A0A1Q3AJD0"/>
<reference evidence="2 3" key="1">
    <citation type="submission" date="2016-08" db="EMBL/GenBank/DDBJ databases">
        <title>Draft genome sequence of allopolyploid Zygosaccharomyces rouxii.</title>
        <authorList>
            <person name="Watanabe J."/>
            <person name="Uehara K."/>
            <person name="Mogi Y."/>
            <person name="Tsukioka Y."/>
        </authorList>
    </citation>
    <scope>NUCLEOTIDE SEQUENCE [LARGE SCALE GENOMIC DNA]</scope>
    <source>
        <strain evidence="2 3">NBRC 110957</strain>
    </source>
</reference>
<evidence type="ECO:0008006" key="4">
    <source>
        <dbReference type="Google" id="ProtNLM"/>
    </source>
</evidence>
<sequence length="87" mass="10024">MTRTTKWTEHEGRADPRYFTHNGNFGESPYNVKKQGFGKGNWGRPGDEIEDLIDDGEIPEIFNKSRRGSNVQSNERRYGRLQHLGDA</sequence>
<feature type="region of interest" description="Disordered" evidence="1">
    <location>
        <begin position="1"/>
        <end position="47"/>
    </location>
</feature>
<dbReference type="EMBL" id="BDGX01000051">
    <property type="protein sequence ID" value="GAV55834.1"/>
    <property type="molecule type" value="Genomic_DNA"/>
</dbReference>
<feature type="compositionally biased region" description="Basic and acidic residues" evidence="1">
    <location>
        <begin position="74"/>
        <end position="87"/>
    </location>
</feature>
<feature type="region of interest" description="Disordered" evidence="1">
    <location>
        <begin position="63"/>
        <end position="87"/>
    </location>
</feature>
<name>A0A1Q3AJD0_ZYGRO</name>
<evidence type="ECO:0000313" key="2">
    <source>
        <dbReference type="EMBL" id="GAV55834.1"/>
    </source>
</evidence>
<dbReference type="OrthoDB" id="2122308at2759"/>
<protein>
    <recommendedName>
        <fullName evidence="4">Hyaluronan/mRNA-binding protein domain-containing protein</fullName>
    </recommendedName>
</protein>
<organism evidence="2 3">
    <name type="scientific">Zygosaccharomyces rouxii</name>
    <dbReference type="NCBI Taxonomy" id="4956"/>
    <lineage>
        <taxon>Eukaryota</taxon>
        <taxon>Fungi</taxon>
        <taxon>Dikarya</taxon>
        <taxon>Ascomycota</taxon>
        <taxon>Saccharomycotina</taxon>
        <taxon>Saccharomycetes</taxon>
        <taxon>Saccharomycetales</taxon>
        <taxon>Saccharomycetaceae</taxon>
        <taxon>Zygosaccharomyces</taxon>
    </lineage>
</organism>
<proteinExistence type="predicted"/>
<comment type="caution">
    <text evidence="2">The sequence shown here is derived from an EMBL/GenBank/DDBJ whole genome shotgun (WGS) entry which is preliminary data.</text>
</comment>
<gene>
    <name evidence="2" type="ORF">ZYGR_0AY02270</name>
</gene>